<dbReference type="GeneID" id="135193316"/>
<keyword evidence="2" id="KW-1185">Reference proteome</keyword>
<feature type="compositionally biased region" description="Polar residues" evidence="1">
    <location>
        <begin position="191"/>
        <end position="212"/>
    </location>
</feature>
<protein>
    <submittedName>
        <fullName evidence="3">Uncharacterized protein LOC135193316</fullName>
    </submittedName>
</protein>
<sequence>MSAAVSTHLNTENRDCSTAPSLHLSNLEDVSMGTDNPEINRSEKSTSYAQFTDYINAGLSTSNLVKQISFNDGPHYTQDSFGAGVCPECSSICINTDVETKQMSIETGSSLEFKHGISKIDGYSQYSTRSSNRSNQLLNSSGHSAHIGHSRLLSVRNLGESLYVPPQQTVCSSLDKKVKITQQRSVLASQTTSIDASSIQQPSNNIQANPDTGNIADHSKPSCNDPKSMIESNSNRITPNSEPNAVTSNLNAAKWIKGYVNDSKKDTTSAKPLEVVSTISVTEIRPTKENTQSNEKPIASNKPSDSRKFVVDQIISGQVFPSDVTESVQVRPDVQDAATGSIAIKICHSNFAGSSHILPKLLSYCDGNINTDNEVTELLKKMTSRMTSCMLSANAECCPGCNRPVTTDISIQAVVEYLSCPKCTSRIADTLLNDKDTIDDPKWRVTTDSRYFSNLLAMKIVLFKDYFQRCLAPPVNVAVYHRPTTPNIYIEACTMKPSGRQDEYCQTKISSIYTKKRNRRSCYISPAYSLIDIRENQEKEELKAVYNILTAIEGRVRRLKNHLHT</sequence>
<accession>A0ABM4AIT9</accession>
<evidence type="ECO:0000313" key="3">
    <source>
        <dbReference type="RefSeq" id="XP_064071215.1"/>
    </source>
</evidence>
<evidence type="ECO:0000313" key="2">
    <source>
        <dbReference type="Proteomes" id="UP001652626"/>
    </source>
</evidence>
<name>A0ABM4AIT9_VANTA</name>
<feature type="region of interest" description="Disordered" evidence="1">
    <location>
        <begin position="191"/>
        <end position="245"/>
    </location>
</feature>
<dbReference type="RefSeq" id="XP_064071215.1">
    <property type="nucleotide sequence ID" value="XM_064215145.1"/>
</dbReference>
<dbReference type="Proteomes" id="UP001652626">
    <property type="component" value="Chromosome 6"/>
</dbReference>
<feature type="compositionally biased region" description="Polar residues" evidence="1">
    <location>
        <begin position="230"/>
        <end position="245"/>
    </location>
</feature>
<evidence type="ECO:0000256" key="1">
    <source>
        <dbReference type="SAM" id="MobiDB-lite"/>
    </source>
</evidence>
<proteinExistence type="predicted"/>
<feature type="region of interest" description="Disordered" evidence="1">
    <location>
        <begin position="1"/>
        <end position="20"/>
    </location>
</feature>
<reference evidence="3" key="1">
    <citation type="submission" date="2025-08" db="UniProtKB">
        <authorList>
            <consortium name="RefSeq"/>
        </authorList>
    </citation>
    <scope>IDENTIFICATION</scope>
    <source>
        <tissue evidence="3">Whole body</tissue>
    </source>
</reference>
<organism evidence="2 3">
    <name type="scientific">Vanessa tameamea</name>
    <name type="common">Kamehameha butterfly</name>
    <dbReference type="NCBI Taxonomy" id="334116"/>
    <lineage>
        <taxon>Eukaryota</taxon>
        <taxon>Metazoa</taxon>
        <taxon>Ecdysozoa</taxon>
        <taxon>Arthropoda</taxon>
        <taxon>Hexapoda</taxon>
        <taxon>Insecta</taxon>
        <taxon>Pterygota</taxon>
        <taxon>Neoptera</taxon>
        <taxon>Endopterygota</taxon>
        <taxon>Lepidoptera</taxon>
        <taxon>Glossata</taxon>
        <taxon>Ditrysia</taxon>
        <taxon>Papilionoidea</taxon>
        <taxon>Nymphalidae</taxon>
        <taxon>Nymphalinae</taxon>
        <taxon>Vanessa</taxon>
    </lineage>
</organism>
<gene>
    <name evidence="3" type="primary">LOC135193316</name>
</gene>